<protein>
    <submittedName>
        <fullName evidence="1">Uncharacterized protein</fullName>
    </submittedName>
</protein>
<reference evidence="1" key="1">
    <citation type="submission" date="2022-11" db="EMBL/GenBank/DDBJ databases">
        <title>Genome Sequence of Boeremia exigua.</title>
        <authorList>
            <person name="Buettner E."/>
        </authorList>
    </citation>
    <scope>NUCLEOTIDE SEQUENCE</scope>
    <source>
        <strain evidence="1">CU02</strain>
    </source>
</reference>
<evidence type="ECO:0000313" key="1">
    <source>
        <dbReference type="EMBL" id="KAJ8116670.1"/>
    </source>
</evidence>
<dbReference type="EMBL" id="JAPHNI010000084">
    <property type="protein sequence ID" value="KAJ8116670.1"/>
    <property type="molecule type" value="Genomic_DNA"/>
</dbReference>
<proteinExistence type="predicted"/>
<organism evidence="1 2">
    <name type="scientific">Boeremia exigua</name>
    <dbReference type="NCBI Taxonomy" id="749465"/>
    <lineage>
        <taxon>Eukaryota</taxon>
        <taxon>Fungi</taxon>
        <taxon>Dikarya</taxon>
        <taxon>Ascomycota</taxon>
        <taxon>Pezizomycotina</taxon>
        <taxon>Dothideomycetes</taxon>
        <taxon>Pleosporomycetidae</taxon>
        <taxon>Pleosporales</taxon>
        <taxon>Pleosporineae</taxon>
        <taxon>Didymellaceae</taxon>
        <taxon>Boeremia</taxon>
    </lineage>
</organism>
<accession>A0ACC2IN98</accession>
<sequence>MLTAPPYVLAVFITFDAEYTNRTGERFWHIVLPLCVGVAAFILAAATRSAAPRLAIIMAVIVRIILGRLNKKLNRGEHVEGAINAVPGEAQKRGFQFLVQGLTPLGVDLRDTKIESSPSELCFCYIPTNIVPDCLLRDLEPSTSKSAKLSHQDATMDFSNNAFRAPPKASEDTMSHANLVMACQWGWSSTPDSEHAPLIDHIAPQSTSTTSFNNVRSKRFAPCQGRLYHQLLCSHRIRTDLVEDCGSNCVEPCGSSTGPAFVCNECIQKEAIDIWEQRKAQHGASYPPIDQMSREQYDLFFEERRNLEAAFAREHKLYELELKSNMRASNICSAQEASKEETEFAAELDSLSLAMMASGDGAAQPHFAQSRDRSSLPSDASEQLHWTLNSLALSRGACGIEQTKKNYGNDRGNKQEPQDQCEDVHCRGTGAWTTFCNLSYLLATRMGLEFSGISSTACVPDVPERLLANTEVLQHPAILKAFGDVETLLHGPYGDNSTKDGLSFAVVHASSAKPVYTFNAGALKFNETSLYQDATENTITSDSIFRVASVTKNFAMASALLLSRLSNNEITLDTPVRRLLKSFKLLSLDWSDDGSEITLGMLASHISGVTRESFSTNFNQVLNTGKATADHIGDLWAAQTVQRVIEETGKTGLMFRPGERSAYSNAGIGILGAAVVSSYNNIARQNLTWSQLVTRELLQPLNMTHSFLGPISDNSRSYISVPGGGNWVDLVIGEGYNPAAGMWSSANDLSKYIHGVWLQKSPSLISNLDRRRALRPVYTLPDGKQQVGPGWEINLRTIATGTNASHPNTKTYSIYGKSGNGGGWRSWIDIVPNLGYGLVILSQTAGLKEYETLYPASMYGVIQDILIPAFAEALATETKKNYAGMYKTGRDTGIMTDEVSSNATDPMTYAKLEIENQILYMRELVVNGSSALEAIDSLSWLGDNGETRYFSRPAGVVLEPAGGANEVAEFGGNAQIFRMTGAGEELCNWYDYDGYKDQNGWPLTKVVLVETPNGVELRYPPFDIVSVAMGRVIRNQRKGRGSIFTANTRLNKAPAQFRTLDFSERNGYIRGVVKEIVHDSGRGAPLAKVTFRNPYRFKHNTETFIANEGMYTGQFIYAGKHAALTIGNILPLHSVPEGTVLTNVEDKNGDRGALGRTSGNYVTVIGHNPDEGKTRVKLPSGAKKVLPSSCRGMVGIVAGGGRTDKPLLKASRAKHKFAAKRNSWPRTRGVAMNPVDHPHGGGNHQHIGKASTISRYAVAGQKAGLIAARRTGLLRGTQKTKD</sequence>
<name>A0ACC2IN98_9PLEO</name>
<dbReference type="Proteomes" id="UP001153331">
    <property type="component" value="Unassembled WGS sequence"/>
</dbReference>
<comment type="caution">
    <text evidence="1">The sequence shown here is derived from an EMBL/GenBank/DDBJ whole genome shotgun (WGS) entry which is preliminary data.</text>
</comment>
<evidence type="ECO:0000313" key="2">
    <source>
        <dbReference type="Proteomes" id="UP001153331"/>
    </source>
</evidence>
<keyword evidence="2" id="KW-1185">Reference proteome</keyword>
<gene>
    <name evidence="1" type="ORF">OPT61_g1957</name>
</gene>